<evidence type="ECO:0000313" key="2">
    <source>
        <dbReference type="EMBL" id="SEL83291.1"/>
    </source>
</evidence>
<keyword evidence="3" id="KW-1185">Reference proteome</keyword>
<dbReference type="EMBL" id="FOAS01000029">
    <property type="protein sequence ID" value="SEL83291.1"/>
    <property type="molecule type" value="Genomic_DNA"/>
</dbReference>
<dbReference type="Pfam" id="PF06568">
    <property type="entry name" value="YjiS-like"/>
    <property type="match status" value="1"/>
</dbReference>
<reference evidence="2 3" key="1">
    <citation type="submission" date="2016-10" db="EMBL/GenBank/DDBJ databases">
        <authorList>
            <person name="de Groot N.N."/>
        </authorList>
    </citation>
    <scope>NUCLEOTIDE SEQUENCE [LARGE SCALE GENOMIC DNA]</scope>
    <source>
        <strain evidence="2 3">JCM 19513</strain>
    </source>
</reference>
<sequence length="77" mass="9439">MDCIERDWLCVSREGVIEAKPRWWWRMWLQVQRWRALQRERAALYGLSDAALKDLGLSRYDVDKEAQRPFWDDPLRM</sequence>
<dbReference type="AlphaFoldDB" id="A0A1H7TEP4"/>
<proteinExistence type="predicted"/>
<evidence type="ECO:0000313" key="3">
    <source>
        <dbReference type="Proteomes" id="UP000185766"/>
    </source>
</evidence>
<organism evidence="2 3">
    <name type="scientific">Atopomonas hussainii</name>
    <dbReference type="NCBI Taxonomy" id="1429083"/>
    <lineage>
        <taxon>Bacteria</taxon>
        <taxon>Pseudomonadati</taxon>
        <taxon>Pseudomonadota</taxon>
        <taxon>Gammaproteobacteria</taxon>
        <taxon>Pseudomonadales</taxon>
        <taxon>Pseudomonadaceae</taxon>
        <taxon>Atopomonas</taxon>
    </lineage>
</organism>
<name>A0A1H7TEP4_9GAMM</name>
<evidence type="ECO:0000259" key="1">
    <source>
        <dbReference type="Pfam" id="PF06568"/>
    </source>
</evidence>
<feature type="domain" description="YjiS-like" evidence="1">
    <location>
        <begin position="28"/>
        <end position="62"/>
    </location>
</feature>
<dbReference type="InterPro" id="IPR009506">
    <property type="entry name" value="YjiS-like"/>
</dbReference>
<dbReference type="Proteomes" id="UP000185766">
    <property type="component" value="Unassembled WGS sequence"/>
</dbReference>
<gene>
    <name evidence="2" type="ORF">SAMN05216214_1296</name>
</gene>
<dbReference type="RefSeq" id="WP_175474926.1">
    <property type="nucleotide sequence ID" value="NZ_FOAS01000029.1"/>
</dbReference>
<accession>A0A1H7TEP4</accession>
<protein>
    <submittedName>
        <fullName evidence="2">Uncharacterized conserved protein YjiS, DUF1127 family</fullName>
    </submittedName>
</protein>